<sequence>MIRESLQTQHWRQPWSGPAPWRVRARRGRASPGPPPARPRSCRGR</sequence>
<keyword evidence="3" id="KW-1185">Reference proteome</keyword>
<proteinExistence type="predicted"/>
<gene>
    <name evidence="2" type="ORF">ACFFX0_11990</name>
</gene>
<comment type="caution">
    <text evidence="2">The sequence shown here is derived from an EMBL/GenBank/DDBJ whole genome shotgun (WGS) entry which is preliminary data.</text>
</comment>
<organism evidence="2 3">
    <name type="scientific">Citricoccus parietis</name>
    <dbReference type="NCBI Taxonomy" id="592307"/>
    <lineage>
        <taxon>Bacteria</taxon>
        <taxon>Bacillati</taxon>
        <taxon>Actinomycetota</taxon>
        <taxon>Actinomycetes</taxon>
        <taxon>Micrococcales</taxon>
        <taxon>Micrococcaceae</taxon>
        <taxon>Citricoccus</taxon>
    </lineage>
</organism>
<evidence type="ECO:0000313" key="2">
    <source>
        <dbReference type="EMBL" id="MFB9071884.1"/>
    </source>
</evidence>
<reference evidence="2 3" key="1">
    <citation type="submission" date="2024-09" db="EMBL/GenBank/DDBJ databases">
        <authorList>
            <person name="Sun Q."/>
            <person name="Mori K."/>
        </authorList>
    </citation>
    <scope>NUCLEOTIDE SEQUENCE [LARGE SCALE GENOMIC DNA]</scope>
    <source>
        <strain evidence="2 3">CCM 7609</strain>
    </source>
</reference>
<dbReference type="Proteomes" id="UP001589575">
    <property type="component" value="Unassembled WGS sequence"/>
</dbReference>
<accession>A0ABV5FZQ0</accession>
<protein>
    <submittedName>
        <fullName evidence="2">Uncharacterized protein</fullName>
    </submittedName>
</protein>
<evidence type="ECO:0000256" key="1">
    <source>
        <dbReference type="SAM" id="MobiDB-lite"/>
    </source>
</evidence>
<feature type="region of interest" description="Disordered" evidence="1">
    <location>
        <begin position="1"/>
        <end position="45"/>
    </location>
</feature>
<evidence type="ECO:0000313" key="3">
    <source>
        <dbReference type="Proteomes" id="UP001589575"/>
    </source>
</evidence>
<name>A0ABV5FZQ0_9MICC</name>
<feature type="compositionally biased region" description="Polar residues" evidence="1">
    <location>
        <begin position="1"/>
        <end position="11"/>
    </location>
</feature>
<dbReference type="EMBL" id="JBHMFI010000001">
    <property type="protein sequence ID" value="MFB9071884.1"/>
    <property type="molecule type" value="Genomic_DNA"/>
</dbReference>